<dbReference type="EMBL" id="JGZR01000006">
    <property type="protein sequence ID" value="KFJ03691.1"/>
    <property type="molecule type" value="Genomic_DNA"/>
</dbReference>
<evidence type="ECO:0000256" key="6">
    <source>
        <dbReference type="ARBA" id="ARBA00047820"/>
    </source>
</evidence>
<dbReference type="CDD" id="cd00412">
    <property type="entry name" value="pyrophosphatase"/>
    <property type="match status" value="1"/>
</dbReference>
<dbReference type="RefSeq" id="WP_024463017.1">
    <property type="nucleotide sequence ID" value="NZ_CP062939.1"/>
</dbReference>
<comment type="cofactor">
    <cofactor evidence="1 7">
        <name>Mg(2+)</name>
        <dbReference type="ChEBI" id="CHEBI:18420"/>
    </cofactor>
</comment>
<feature type="binding site" evidence="7">
    <location>
        <position position="32"/>
    </location>
    <ligand>
        <name>substrate</name>
    </ligand>
</feature>
<feature type="active site" description="Proton acceptor" evidence="7">
    <location>
        <position position="91"/>
    </location>
</feature>
<dbReference type="STRING" id="77635.BISU_0166"/>
<dbReference type="eggNOG" id="COG0221">
    <property type="taxonomic scope" value="Bacteria"/>
</dbReference>
<comment type="catalytic activity">
    <reaction evidence="6 7">
        <text>diphosphate + H2O = 2 phosphate + H(+)</text>
        <dbReference type="Rhea" id="RHEA:24576"/>
        <dbReference type="ChEBI" id="CHEBI:15377"/>
        <dbReference type="ChEBI" id="CHEBI:15378"/>
        <dbReference type="ChEBI" id="CHEBI:33019"/>
        <dbReference type="ChEBI" id="CHEBI:43474"/>
        <dbReference type="EC" id="3.6.1.1"/>
    </reaction>
</comment>
<evidence type="ECO:0000256" key="3">
    <source>
        <dbReference type="ARBA" id="ARBA00022723"/>
    </source>
</evidence>
<sequence>MADTFTVTIEIPRGCRNKYEVDHETGRLHLDRTLFTSMGYPADYGFIDGTLGQDGDPLDALVPLPESVFPGCAVECRPVGMMVMTDEHGPDAKILCVPADVRYDAIQDIDDIGDFTKAEIVHFFAQYKVLEPNKHVDGDIHWEPLASALDEVAASFNRATAAESVAATA</sequence>
<evidence type="ECO:0000256" key="7">
    <source>
        <dbReference type="HAMAP-Rule" id="MF_00209"/>
    </source>
</evidence>
<comment type="similarity">
    <text evidence="7">Belongs to the PPase family.</text>
</comment>
<comment type="subunit">
    <text evidence="7">Homohexamer.</text>
</comment>
<dbReference type="GO" id="GO:0005737">
    <property type="term" value="C:cytoplasm"/>
    <property type="evidence" value="ECO:0007669"/>
    <property type="project" value="UniProtKB-SubCell"/>
</dbReference>
<dbReference type="GO" id="GO:0004427">
    <property type="term" value="F:inorganic diphosphate phosphatase activity"/>
    <property type="evidence" value="ECO:0007669"/>
    <property type="project" value="UniProtKB-UniRule"/>
</dbReference>
<keyword evidence="3 7" id="KW-0479">Metal-binding</keyword>
<dbReference type="FunFam" id="3.90.80.10:FF:000003">
    <property type="entry name" value="Inorganic pyrophosphatase"/>
    <property type="match status" value="1"/>
</dbReference>
<organism evidence="8 9">
    <name type="scientific">Bifidobacterium subtile</name>
    <dbReference type="NCBI Taxonomy" id="77635"/>
    <lineage>
        <taxon>Bacteria</taxon>
        <taxon>Bacillati</taxon>
        <taxon>Actinomycetota</taxon>
        <taxon>Actinomycetes</taxon>
        <taxon>Bifidobacteriales</taxon>
        <taxon>Bifidobacteriaceae</taxon>
        <taxon>Bifidobacterium</taxon>
    </lineage>
</organism>
<evidence type="ECO:0000256" key="5">
    <source>
        <dbReference type="ARBA" id="ARBA00022842"/>
    </source>
</evidence>
<dbReference type="InterPro" id="IPR008162">
    <property type="entry name" value="Pyrophosphatase"/>
</dbReference>
<keyword evidence="2 7" id="KW-0963">Cytoplasm</keyword>
<dbReference type="Pfam" id="PF00719">
    <property type="entry name" value="Pyrophosphatase"/>
    <property type="match status" value="1"/>
</dbReference>
<comment type="caution">
    <text evidence="8">The sequence shown here is derived from an EMBL/GenBank/DDBJ whole genome shotgun (WGS) entry which is preliminary data.</text>
</comment>
<dbReference type="PROSITE" id="PS00387">
    <property type="entry name" value="PPASE"/>
    <property type="match status" value="1"/>
</dbReference>
<dbReference type="InterPro" id="IPR036649">
    <property type="entry name" value="Pyrophosphatase_sf"/>
</dbReference>
<comment type="function">
    <text evidence="7">Catalyzes the hydrolysis of inorganic pyrophosphate (PPi) forming two phosphate ions.</text>
</comment>
<dbReference type="OrthoDB" id="5187599at2"/>
<feature type="binding site" evidence="7">
    <location>
        <position position="59"/>
    </location>
    <ligand>
        <name>Mg(2+)</name>
        <dbReference type="ChEBI" id="CHEBI:18420"/>
        <label>2</label>
    </ligand>
</feature>
<dbReference type="PANTHER" id="PTHR10286">
    <property type="entry name" value="INORGANIC PYROPHOSPHATASE"/>
    <property type="match status" value="1"/>
</dbReference>
<feature type="binding site" evidence="7">
    <location>
        <position position="18"/>
    </location>
    <ligand>
        <name>substrate</name>
    </ligand>
</feature>
<feature type="binding site" evidence="7">
    <location>
        <position position="91"/>
    </location>
    <ligand>
        <name>Mg(2+)</name>
        <dbReference type="ChEBI" id="CHEBI:18420"/>
        <label>3</label>
    </ligand>
</feature>
<feature type="binding site" evidence="7">
    <location>
        <position position="91"/>
    </location>
    <ligand>
        <name>Mg(2+)</name>
        <dbReference type="ChEBI" id="CHEBI:18420"/>
        <label>1</label>
    </ligand>
</feature>
<feature type="binding site" evidence="7">
    <location>
        <position position="54"/>
    </location>
    <ligand>
        <name>Mg(2+)</name>
        <dbReference type="ChEBI" id="CHEBI:18420"/>
        <label>1</label>
    </ligand>
</feature>
<reference evidence="8 9" key="1">
    <citation type="submission" date="2014-03" db="EMBL/GenBank/DDBJ databases">
        <title>Genomics of Bifidobacteria.</title>
        <authorList>
            <person name="Ventura M."/>
            <person name="Milani C."/>
            <person name="Lugli G.A."/>
        </authorList>
    </citation>
    <scope>NUCLEOTIDE SEQUENCE [LARGE SCALE GENOMIC DNA]</scope>
    <source>
        <strain evidence="8 9">LMG 11597</strain>
    </source>
</reference>
<protein>
    <recommendedName>
        <fullName evidence="7">Inorganic pyrophosphatase</fullName>
        <ecNumber evidence="7">3.6.1.1</ecNumber>
    </recommendedName>
    <alternativeName>
        <fullName evidence="7">Pyrophosphate phospho-hydrolase</fullName>
        <shortName evidence="7">PPase</shortName>
    </alternativeName>
</protein>
<keyword evidence="4 7" id="KW-0378">Hydrolase</keyword>
<dbReference type="HAMAP" id="MF_00209">
    <property type="entry name" value="Inorganic_PPase"/>
    <property type="match status" value="1"/>
</dbReference>
<proteinExistence type="inferred from homology"/>
<accession>A0A087E7E0</accession>
<keyword evidence="5 7" id="KW-0460">Magnesium</keyword>
<evidence type="ECO:0000313" key="8">
    <source>
        <dbReference type="EMBL" id="KFJ03691.1"/>
    </source>
</evidence>
<feature type="binding site" evidence="7">
    <location>
        <position position="127"/>
    </location>
    <ligand>
        <name>substrate</name>
    </ligand>
</feature>
<gene>
    <name evidence="7" type="primary">ppa</name>
    <name evidence="8" type="ORF">BISU_0166</name>
</gene>
<dbReference type="GO" id="GO:0000287">
    <property type="term" value="F:magnesium ion binding"/>
    <property type="evidence" value="ECO:0007669"/>
    <property type="project" value="UniProtKB-UniRule"/>
</dbReference>
<dbReference type="AlphaFoldDB" id="A0A087E7E0"/>
<dbReference type="SUPFAM" id="SSF50324">
    <property type="entry name" value="Inorganic pyrophosphatase"/>
    <property type="match status" value="1"/>
</dbReference>
<comment type="subcellular location">
    <subcellularLocation>
        <location evidence="7">Cytoplasm</location>
    </subcellularLocation>
</comment>
<evidence type="ECO:0000256" key="2">
    <source>
        <dbReference type="ARBA" id="ARBA00022490"/>
    </source>
</evidence>
<evidence type="ECO:0000256" key="1">
    <source>
        <dbReference type="ARBA" id="ARBA00001946"/>
    </source>
</evidence>
<feature type="binding site" evidence="7">
    <location>
        <position position="10"/>
    </location>
    <ligand>
        <name>Mg(2+)</name>
        <dbReference type="ChEBI" id="CHEBI:18420"/>
        <label>2</label>
    </ligand>
</feature>
<evidence type="ECO:0000313" key="9">
    <source>
        <dbReference type="Proteomes" id="UP000029055"/>
    </source>
</evidence>
<evidence type="ECO:0000256" key="4">
    <source>
        <dbReference type="ARBA" id="ARBA00022801"/>
    </source>
</evidence>
<dbReference type="Proteomes" id="UP000029055">
    <property type="component" value="Unassembled WGS sequence"/>
</dbReference>
<dbReference type="EC" id="3.6.1.1" evidence="7"/>
<feature type="binding site" evidence="7">
    <location>
        <position position="44"/>
    </location>
    <ligand>
        <name>substrate</name>
    </ligand>
</feature>
<feature type="binding site" evidence="7">
    <location>
        <position position="59"/>
    </location>
    <ligand>
        <name>Mg(2+)</name>
        <dbReference type="ChEBI" id="CHEBI:18420"/>
        <label>1</label>
    </ligand>
</feature>
<feature type="binding site" evidence="7">
    <location>
        <position position="86"/>
    </location>
    <ligand>
        <name>Mg(2+)</name>
        <dbReference type="ChEBI" id="CHEBI:18420"/>
        <label>3</label>
    </ligand>
</feature>
<name>A0A087E7E0_9BIFI</name>
<dbReference type="GO" id="GO:0006796">
    <property type="term" value="P:phosphate-containing compound metabolic process"/>
    <property type="evidence" value="ECO:0007669"/>
    <property type="project" value="InterPro"/>
</dbReference>
<dbReference type="Gene3D" id="3.90.80.10">
    <property type="entry name" value="Inorganic pyrophosphatase"/>
    <property type="match status" value="1"/>
</dbReference>
<keyword evidence="9" id="KW-1185">Reference proteome</keyword>